<reference evidence="1" key="1">
    <citation type="journal article" date="2020" name="Stud. Mycol.">
        <title>101 Dothideomycetes genomes: a test case for predicting lifestyles and emergence of pathogens.</title>
        <authorList>
            <person name="Haridas S."/>
            <person name="Albert R."/>
            <person name="Binder M."/>
            <person name="Bloem J."/>
            <person name="Labutti K."/>
            <person name="Salamov A."/>
            <person name="Andreopoulos B."/>
            <person name="Baker S."/>
            <person name="Barry K."/>
            <person name="Bills G."/>
            <person name="Bluhm B."/>
            <person name="Cannon C."/>
            <person name="Castanera R."/>
            <person name="Culley D."/>
            <person name="Daum C."/>
            <person name="Ezra D."/>
            <person name="Gonzalez J."/>
            <person name="Henrissat B."/>
            <person name="Kuo A."/>
            <person name="Liang C."/>
            <person name="Lipzen A."/>
            <person name="Lutzoni F."/>
            <person name="Magnuson J."/>
            <person name="Mondo S."/>
            <person name="Nolan M."/>
            <person name="Ohm R."/>
            <person name="Pangilinan J."/>
            <person name="Park H.-J."/>
            <person name="Ramirez L."/>
            <person name="Alfaro M."/>
            <person name="Sun H."/>
            <person name="Tritt A."/>
            <person name="Yoshinaga Y."/>
            <person name="Zwiers L.-H."/>
            <person name="Turgeon B."/>
            <person name="Goodwin S."/>
            <person name="Spatafora J."/>
            <person name="Crous P."/>
            <person name="Grigoriev I."/>
        </authorList>
    </citation>
    <scope>NUCLEOTIDE SEQUENCE</scope>
    <source>
        <strain evidence="1">CBS 262.69</strain>
    </source>
</reference>
<accession>A0A6G1HU19</accession>
<name>A0A6G1HU19_9PEZI</name>
<dbReference type="PROSITE" id="PS51257">
    <property type="entry name" value="PROKAR_LIPOPROTEIN"/>
    <property type="match status" value="1"/>
</dbReference>
<protein>
    <submittedName>
        <fullName evidence="1">Uncharacterized protein</fullName>
    </submittedName>
</protein>
<organism evidence="1 2">
    <name type="scientific">Trichodelitschia bisporula</name>
    <dbReference type="NCBI Taxonomy" id="703511"/>
    <lineage>
        <taxon>Eukaryota</taxon>
        <taxon>Fungi</taxon>
        <taxon>Dikarya</taxon>
        <taxon>Ascomycota</taxon>
        <taxon>Pezizomycotina</taxon>
        <taxon>Dothideomycetes</taxon>
        <taxon>Dothideomycetes incertae sedis</taxon>
        <taxon>Phaeotrichales</taxon>
        <taxon>Phaeotrichaceae</taxon>
        <taxon>Trichodelitschia</taxon>
    </lineage>
</organism>
<evidence type="ECO:0000313" key="2">
    <source>
        <dbReference type="Proteomes" id="UP000799640"/>
    </source>
</evidence>
<dbReference type="AlphaFoldDB" id="A0A6G1HU19"/>
<proteinExistence type="predicted"/>
<dbReference type="EMBL" id="ML996698">
    <property type="protein sequence ID" value="KAF2399329.1"/>
    <property type="molecule type" value="Genomic_DNA"/>
</dbReference>
<gene>
    <name evidence="1" type="ORF">EJ06DRAFT_81365</name>
</gene>
<evidence type="ECO:0000313" key="1">
    <source>
        <dbReference type="EMBL" id="KAF2399329.1"/>
    </source>
</evidence>
<keyword evidence="2" id="KW-1185">Reference proteome</keyword>
<sequence>MYSKQDHASHCIRFVGSCLGRSGCISSFGSSSCLLAIGITSSSCGAFVFNAASRLLALSSSDVVQSLVWLTCCRLLSNVPVERFCECINRSVAGPTIAAQVDVGGRRQGAHIGLHLLDLKAAGGSVDDGRSIRLLILGYHWNKIQTFWRHRRHWHINRPRIRAVCMPVTFLGGDLHGDIEQLQRTH</sequence>
<dbReference type="Proteomes" id="UP000799640">
    <property type="component" value="Unassembled WGS sequence"/>
</dbReference>